<keyword evidence="3" id="KW-1185">Reference proteome</keyword>
<evidence type="ECO:0000313" key="3">
    <source>
        <dbReference type="Proteomes" id="UP000199152"/>
    </source>
</evidence>
<protein>
    <submittedName>
        <fullName evidence="2">Uncharacterized protein</fullName>
    </submittedName>
</protein>
<proteinExistence type="predicted"/>
<gene>
    <name evidence="2" type="ORF">SAMN04488085_11048</name>
</gene>
<reference evidence="2 3" key="1">
    <citation type="submission" date="2016-10" db="EMBL/GenBank/DDBJ databases">
        <authorList>
            <person name="de Groot N.N."/>
        </authorList>
    </citation>
    <scope>NUCLEOTIDE SEQUENCE [LARGE SCALE GENOMIC DNA]</scope>
    <source>
        <strain evidence="2 3">DSM 45317</strain>
    </source>
</reference>
<evidence type="ECO:0000256" key="1">
    <source>
        <dbReference type="SAM" id="MobiDB-lite"/>
    </source>
</evidence>
<dbReference type="AlphaFoldDB" id="A0A1I4H7E3"/>
<name>A0A1I4H7E3_9ACTN</name>
<sequence length="115" mass="12478">MPSMTAEQRDDIGQAVTALGTSDISIRSVDFEEREEPGEHYVLVQVKLAPPGSETWPADAFYEFRRSVRELIARRLGEGVDFQLTYVPEATAAVEDDADADAAPDAHSKPVGGDA</sequence>
<accession>A0A1I4H7E3</accession>
<evidence type="ECO:0000313" key="2">
    <source>
        <dbReference type="EMBL" id="SFL37547.1"/>
    </source>
</evidence>
<dbReference type="EMBL" id="FOSW01000010">
    <property type="protein sequence ID" value="SFL37547.1"/>
    <property type="molecule type" value="Genomic_DNA"/>
</dbReference>
<dbReference type="Proteomes" id="UP000199152">
    <property type="component" value="Unassembled WGS sequence"/>
</dbReference>
<dbReference type="InParanoid" id="A0A1I4H7E3"/>
<dbReference type="STRING" id="504800.SAMN04488085_11048"/>
<feature type="region of interest" description="Disordered" evidence="1">
    <location>
        <begin position="95"/>
        <end position="115"/>
    </location>
</feature>
<organism evidence="2 3">
    <name type="scientific">Geodermatophilus ruber</name>
    <dbReference type="NCBI Taxonomy" id="504800"/>
    <lineage>
        <taxon>Bacteria</taxon>
        <taxon>Bacillati</taxon>
        <taxon>Actinomycetota</taxon>
        <taxon>Actinomycetes</taxon>
        <taxon>Geodermatophilales</taxon>
        <taxon>Geodermatophilaceae</taxon>
        <taxon>Geodermatophilus</taxon>
    </lineage>
</organism>